<proteinExistence type="predicted"/>
<feature type="compositionally biased region" description="Basic and acidic residues" evidence="1">
    <location>
        <begin position="104"/>
        <end position="113"/>
    </location>
</feature>
<dbReference type="Gramene" id="KZM91238">
    <property type="protein sequence ID" value="KZM91238"/>
    <property type="gene ID" value="DCAR_021397"/>
</dbReference>
<evidence type="ECO:0000256" key="1">
    <source>
        <dbReference type="SAM" id="MobiDB-lite"/>
    </source>
</evidence>
<name>A0A164W3K3_DAUCS</name>
<accession>A0A164W3K3</accession>
<feature type="region of interest" description="Disordered" evidence="1">
    <location>
        <begin position="222"/>
        <end position="280"/>
    </location>
</feature>
<comment type="caution">
    <text evidence="2">The sequence shown here is derived from an EMBL/GenBank/DDBJ whole genome shotgun (WGS) entry which is preliminary data.</text>
</comment>
<evidence type="ECO:0000313" key="2">
    <source>
        <dbReference type="EMBL" id="KZM91238.1"/>
    </source>
</evidence>
<organism evidence="2">
    <name type="scientific">Daucus carota subsp. sativus</name>
    <name type="common">Carrot</name>
    <dbReference type="NCBI Taxonomy" id="79200"/>
    <lineage>
        <taxon>Eukaryota</taxon>
        <taxon>Viridiplantae</taxon>
        <taxon>Streptophyta</taxon>
        <taxon>Embryophyta</taxon>
        <taxon>Tracheophyta</taxon>
        <taxon>Spermatophyta</taxon>
        <taxon>Magnoliopsida</taxon>
        <taxon>eudicotyledons</taxon>
        <taxon>Gunneridae</taxon>
        <taxon>Pentapetalae</taxon>
        <taxon>asterids</taxon>
        <taxon>campanulids</taxon>
        <taxon>Apiales</taxon>
        <taxon>Apiaceae</taxon>
        <taxon>Apioideae</taxon>
        <taxon>Scandiceae</taxon>
        <taxon>Daucinae</taxon>
        <taxon>Daucus</taxon>
        <taxon>Daucus sect. Daucus</taxon>
    </lineage>
</organism>
<feature type="compositionally biased region" description="Basic residues" evidence="1">
    <location>
        <begin position="249"/>
        <end position="266"/>
    </location>
</feature>
<dbReference type="AlphaFoldDB" id="A0A164W3K3"/>
<reference evidence="2" key="1">
    <citation type="journal article" date="2016" name="Nat. Genet.">
        <title>A high-quality carrot genome assembly provides new insights into carotenoid accumulation and asterid genome evolution.</title>
        <authorList>
            <person name="Iorizzo M."/>
            <person name="Ellison S."/>
            <person name="Senalik D."/>
            <person name="Zeng P."/>
            <person name="Satapoomin P."/>
            <person name="Huang J."/>
            <person name="Bowman M."/>
            <person name="Iovene M."/>
            <person name="Sanseverino W."/>
            <person name="Cavagnaro P."/>
            <person name="Yildiz M."/>
            <person name="Macko-Podgorni A."/>
            <person name="Moranska E."/>
            <person name="Grzebelus E."/>
            <person name="Grzebelus D."/>
            <person name="Ashrafi H."/>
            <person name="Zheng Z."/>
            <person name="Cheng S."/>
            <person name="Spooner D."/>
            <person name="Van Deynze A."/>
            <person name="Simon P."/>
        </authorList>
    </citation>
    <scope>NUCLEOTIDE SEQUENCE [LARGE SCALE GENOMIC DNA]</scope>
    <source>
        <tissue evidence="2">Leaf</tissue>
    </source>
</reference>
<gene>
    <name evidence="2" type="ORF">DCAR_021397</name>
</gene>
<feature type="region of interest" description="Disordered" evidence="1">
    <location>
        <begin position="86"/>
        <end position="120"/>
    </location>
</feature>
<protein>
    <submittedName>
        <fullName evidence="2">Uncharacterized protein</fullName>
    </submittedName>
</protein>
<dbReference type="EMBL" id="LNRQ01000006">
    <property type="protein sequence ID" value="KZM91238.1"/>
    <property type="molecule type" value="Genomic_DNA"/>
</dbReference>
<sequence length="280" mass="32029">MDDTVDDINVDGFELKPGPSDTSFHILDRISSIAGGVVNGDYNTINVLAKHARRVLESQYSRGLRQDIPADDSFIDKGPEEVKMKRVGHKGGRGGVNAPKKRRMQNDDKRYDNPNDDITVPLNETTISISHEVEDHGLDHRGFDPTPTSWFPNFDLVPDWSQLREQTTEVYPAPLVQDQQATGQLTHVPQHQLVEQQQQPIEEQQPLHVPQENLPMEEQNLAEQELQQPQEEEEEVWPPIPEEPQQHLQHAHGHAMQLRPRKKKGPKCGTHGYKQYQRLR</sequence>